<evidence type="ECO:0000313" key="2">
    <source>
        <dbReference type="Proteomes" id="UP000829398"/>
    </source>
</evidence>
<organism evidence="1 2">
    <name type="scientific">Citrus sinensis</name>
    <name type="common">Sweet orange</name>
    <name type="synonym">Citrus aurantium var. sinensis</name>
    <dbReference type="NCBI Taxonomy" id="2711"/>
    <lineage>
        <taxon>Eukaryota</taxon>
        <taxon>Viridiplantae</taxon>
        <taxon>Streptophyta</taxon>
        <taxon>Embryophyta</taxon>
        <taxon>Tracheophyta</taxon>
        <taxon>Spermatophyta</taxon>
        <taxon>Magnoliopsida</taxon>
        <taxon>eudicotyledons</taxon>
        <taxon>Gunneridae</taxon>
        <taxon>Pentapetalae</taxon>
        <taxon>rosids</taxon>
        <taxon>malvids</taxon>
        <taxon>Sapindales</taxon>
        <taxon>Rutaceae</taxon>
        <taxon>Aurantioideae</taxon>
        <taxon>Citrus</taxon>
    </lineage>
</organism>
<accession>A0ACB8LDT3</accession>
<proteinExistence type="predicted"/>
<protein>
    <submittedName>
        <fullName evidence="1">Glutamine synthetase cytosolic isozyme 1-1</fullName>
    </submittedName>
</protein>
<dbReference type="Proteomes" id="UP000829398">
    <property type="component" value="Chromosome 4"/>
</dbReference>
<evidence type="ECO:0000313" key="1">
    <source>
        <dbReference type="EMBL" id="KAH9771629.1"/>
    </source>
</evidence>
<comment type="caution">
    <text evidence="1">The sequence shown here is derived from an EMBL/GenBank/DDBJ whole genome shotgun (WGS) entry which is preliminary data.</text>
</comment>
<reference evidence="2" key="1">
    <citation type="journal article" date="2023" name="Hortic. Res.">
        <title>A chromosome-level phased genome enabling allele-level studies in sweet orange: a case study on citrus Huanglongbing tolerance.</title>
        <authorList>
            <person name="Wu B."/>
            <person name="Yu Q."/>
            <person name="Deng Z."/>
            <person name="Duan Y."/>
            <person name="Luo F."/>
            <person name="Gmitter F. Jr."/>
        </authorList>
    </citation>
    <scope>NUCLEOTIDE SEQUENCE [LARGE SCALE GENOMIC DNA]</scope>
    <source>
        <strain evidence="2">cv. Valencia</strain>
    </source>
</reference>
<name>A0ACB8LDT3_CITSI</name>
<gene>
    <name evidence="1" type="ORF">KPL71_012762</name>
</gene>
<sequence length="229" mass="25170">MFNSLSAGGLVSRVLLVVAMLITCLSLLSYKYGIEQEYTLLQKDINWPLGWPVGGYPGPQGPYYCGVGADKALGRDIVNSHYKACLYAGINISGINGEVMPGQWEFQVGPCVGIYSGDQLWMARYILERITEIAGVVLSFDPKPIKGDWNGAGAHANYSTKSMRNDGGIDVIKKAIEKLGKRHGEHIAAYGEGNERRLTGYFEDRRPASNMDPYVVTSMIAETTILWKP</sequence>
<keyword evidence="2" id="KW-1185">Reference proteome</keyword>
<dbReference type="EMBL" id="CM039173">
    <property type="protein sequence ID" value="KAH9771629.1"/>
    <property type="molecule type" value="Genomic_DNA"/>
</dbReference>